<protein>
    <submittedName>
        <fullName evidence="1">Uncharacterized protein</fullName>
    </submittedName>
</protein>
<dbReference type="GeneID" id="8364759"/>
<keyword evidence="2" id="KW-1185">Reference proteome</keyword>
<evidence type="ECO:0000313" key="1">
    <source>
        <dbReference type="EMBL" id="ACV23939.1"/>
    </source>
</evidence>
<sequence length="236" mass="27881">MIELVQYLPEILTIIKKLLDEIIKQSNRKKLKNSIKMLLEEEILSLESSMENSIKCIQKLNVILENINNLKEPEKEAEMLAYEISNNVNNMIDSLFSILKLYLNHKEDFHIVFDNSEVKIFFDGLANTFKKDNGRYIVDFDIFINYLLYAIKTFNDKNFKGNMSINENINELYKCIFNIFGLILTHTNNEYSKEYNLFITSFNKKLNEYCPIINDLENSIVRKFSRYLNVHSVTLK</sequence>
<accession>C7P5V7</accession>
<dbReference type="KEGG" id="mfe:Mefer_0097"/>
<dbReference type="Proteomes" id="UP000001495">
    <property type="component" value="Chromosome"/>
</dbReference>
<reference evidence="1" key="1">
    <citation type="submission" date="2009-08" db="EMBL/GenBank/DDBJ databases">
        <title>Complete sequence of chromosome of Methanocaldococcus fervens AG86.</title>
        <authorList>
            <consortium name="US DOE Joint Genome Institute"/>
            <person name="Lucas S."/>
            <person name="Copeland A."/>
            <person name="Lapidus A."/>
            <person name="Glavina del Rio T."/>
            <person name="Tice H."/>
            <person name="Bruce D."/>
            <person name="Goodwin L."/>
            <person name="Pitluck S."/>
            <person name="Chertkov O."/>
            <person name="Detter J.C."/>
            <person name="Han C."/>
            <person name="Tapia R."/>
            <person name="Larimer F."/>
            <person name="Land M."/>
            <person name="Hauser L."/>
            <person name="Kyrpides N."/>
            <person name="Ovchinnikova G."/>
            <person name="Lupa-Sieprawska M."/>
            <person name="Whitman W.B."/>
        </authorList>
    </citation>
    <scope>NUCLEOTIDE SEQUENCE [LARGE SCALE GENOMIC DNA]</scope>
    <source>
        <strain evidence="1">AG86</strain>
    </source>
</reference>
<evidence type="ECO:0000313" key="2">
    <source>
        <dbReference type="Proteomes" id="UP000001495"/>
    </source>
</evidence>
<organism evidence="1 2">
    <name type="scientific">Methanocaldococcus fervens (strain DSM 4213 / JCM 15782 / AG86)</name>
    <name type="common">Methanococcus fervens</name>
    <dbReference type="NCBI Taxonomy" id="573064"/>
    <lineage>
        <taxon>Archaea</taxon>
        <taxon>Methanobacteriati</taxon>
        <taxon>Methanobacteriota</taxon>
        <taxon>Methanomada group</taxon>
        <taxon>Methanococci</taxon>
        <taxon>Methanococcales</taxon>
        <taxon>Methanocaldococcaceae</taxon>
        <taxon>Methanocaldococcus</taxon>
    </lineage>
</organism>
<dbReference type="HOGENOM" id="CLU_1173374_0_0_2"/>
<dbReference type="OrthoDB" id="380931at2157"/>
<dbReference type="EMBL" id="CP001696">
    <property type="protein sequence ID" value="ACV23939.1"/>
    <property type="molecule type" value="Genomic_DNA"/>
</dbReference>
<name>C7P5V7_METFA</name>
<proteinExistence type="predicted"/>
<dbReference type="AlphaFoldDB" id="C7P5V7"/>
<gene>
    <name evidence="1" type="ordered locus">Mefer_0097</name>
</gene>
<dbReference type="RefSeq" id="WP_012794961.1">
    <property type="nucleotide sequence ID" value="NC_013156.1"/>
</dbReference>